<dbReference type="Proteomes" id="UP000095286">
    <property type="component" value="Unplaced"/>
</dbReference>
<evidence type="ECO:0000313" key="2">
    <source>
        <dbReference type="WBParaSite" id="RSKR_0000740850.1"/>
    </source>
</evidence>
<proteinExistence type="predicted"/>
<evidence type="ECO:0000313" key="1">
    <source>
        <dbReference type="Proteomes" id="UP000095286"/>
    </source>
</evidence>
<organism evidence="1 2">
    <name type="scientific">Rhabditophanes sp. KR3021</name>
    <dbReference type="NCBI Taxonomy" id="114890"/>
    <lineage>
        <taxon>Eukaryota</taxon>
        <taxon>Metazoa</taxon>
        <taxon>Ecdysozoa</taxon>
        <taxon>Nematoda</taxon>
        <taxon>Chromadorea</taxon>
        <taxon>Rhabditida</taxon>
        <taxon>Tylenchina</taxon>
        <taxon>Panagrolaimomorpha</taxon>
        <taxon>Strongyloidoidea</taxon>
        <taxon>Alloionematidae</taxon>
        <taxon>Rhabditophanes</taxon>
    </lineage>
</organism>
<sequence length="108" mass="12214">MGSGMSSSSHYYYEPRMFREKRSQSSSGSYSAEYTKEYWTTKKGDKMAKKNNYEKYDSPKSSYGVSKQFVGAFATTPPAVSTCNEYAKPPGTSNNFEKSAQSQYYTFS</sequence>
<name>A0AC35U4M9_9BILA</name>
<protein>
    <submittedName>
        <fullName evidence="2">Ovule protein</fullName>
    </submittedName>
</protein>
<accession>A0AC35U4M9</accession>
<reference evidence="2" key="1">
    <citation type="submission" date="2016-11" db="UniProtKB">
        <authorList>
            <consortium name="WormBaseParasite"/>
        </authorList>
    </citation>
    <scope>IDENTIFICATION</scope>
    <source>
        <strain evidence="2">KR3021</strain>
    </source>
</reference>
<dbReference type="WBParaSite" id="RSKR_0000740850.1">
    <property type="protein sequence ID" value="RSKR_0000740850.1"/>
    <property type="gene ID" value="RSKR_0000740850"/>
</dbReference>